<evidence type="ECO:0000313" key="2">
    <source>
        <dbReference type="Proteomes" id="UP000887116"/>
    </source>
</evidence>
<sequence length="142" mass="16248">MKFSERMDLVKTNRLCFNCLSQYHNLPNCNSKSSCLVCKKSNHHTLLHKYPDPLCFERLEDTATTQVQFADNRQPSQDSPVQEHINSNVSFFINGNAKSVLINTARVYVTDSRGQKRPLRAILDSARENNFITTDASRALRD</sequence>
<dbReference type="OrthoDB" id="6783651at2759"/>
<dbReference type="PANTHER" id="PTHR47331:SF5">
    <property type="entry name" value="RIBONUCLEASE H"/>
    <property type="match status" value="1"/>
</dbReference>
<evidence type="ECO:0000313" key="1">
    <source>
        <dbReference type="EMBL" id="GFR29417.1"/>
    </source>
</evidence>
<dbReference type="AlphaFoldDB" id="A0A8X6HSN7"/>
<name>A0A8X6HSN7_TRICU</name>
<protein>
    <submittedName>
        <fullName evidence="1">DUF1758 domain-containing protein</fullName>
    </submittedName>
</protein>
<accession>A0A8X6HSN7</accession>
<dbReference type="PANTHER" id="PTHR47331">
    <property type="entry name" value="PHD-TYPE DOMAIN-CONTAINING PROTEIN"/>
    <property type="match status" value="1"/>
</dbReference>
<keyword evidence="2" id="KW-1185">Reference proteome</keyword>
<comment type="caution">
    <text evidence="1">The sequence shown here is derived from an EMBL/GenBank/DDBJ whole genome shotgun (WGS) entry which is preliminary data.</text>
</comment>
<dbReference type="EMBL" id="BMAO01029102">
    <property type="protein sequence ID" value="GFR29417.1"/>
    <property type="molecule type" value="Genomic_DNA"/>
</dbReference>
<proteinExistence type="predicted"/>
<gene>
    <name evidence="1" type="primary">X975_22117</name>
    <name evidence="1" type="ORF">TNCT_684061</name>
</gene>
<dbReference type="Proteomes" id="UP000887116">
    <property type="component" value="Unassembled WGS sequence"/>
</dbReference>
<organism evidence="1 2">
    <name type="scientific">Trichonephila clavata</name>
    <name type="common">Joro spider</name>
    <name type="synonym">Nephila clavata</name>
    <dbReference type="NCBI Taxonomy" id="2740835"/>
    <lineage>
        <taxon>Eukaryota</taxon>
        <taxon>Metazoa</taxon>
        <taxon>Ecdysozoa</taxon>
        <taxon>Arthropoda</taxon>
        <taxon>Chelicerata</taxon>
        <taxon>Arachnida</taxon>
        <taxon>Araneae</taxon>
        <taxon>Araneomorphae</taxon>
        <taxon>Entelegynae</taxon>
        <taxon>Araneoidea</taxon>
        <taxon>Nephilidae</taxon>
        <taxon>Trichonephila</taxon>
    </lineage>
</organism>
<reference evidence="1" key="1">
    <citation type="submission" date="2020-07" db="EMBL/GenBank/DDBJ databases">
        <title>Multicomponent nature underlies the extraordinary mechanical properties of spider dragline silk.</title>
        <authorList>
            <person name="Kono N."/>
            <person name="Nakamura H."/>
            <person name="Mori M."/>
            <person name="Yoshida Y."/>
            <person name="Ohtoshi R."/>
            <person name="Malay A.D."/>
            <person name="Moran D.A.P."/>
            <person name="Tomita M."/>
            <person name="Numata K."/>
            <person name="Arakawa K."/>
        </authorList>
    </citation>
    <scope>NUCLEOTIDE SEQUENCE</scope>
</reference>